<reference evidence="1 2" key="1">
    <citation type="submission" date="2012-06" db="EMBL/GenBank/DDBJ databases">
        <title>Complete sequence of chromosome of Mycobacterium chubuense NBB4.</title>
        <authorList>
            <consortium name="US DOE Joint Genome Institute"/>
            <person name="Lucas S."/>
            <person name="Han J."/>
            <person name="Lapidus A."/>
            <person name="Cheng J.-F."/>
            <person name="Goodwin L."/>
            <person name="Pitluck S."/>
            <person name="Peters L."/>
            <person name="Mikhailova N."/>
            <person name="Teshima H."/>
            <person name="Detter J.C."/>
            <person name="Han C."/>
            <person name="Tapia R."/>
            <person name="Land M."/>
            <person name="Hauser L."/>
            <person name="Kyrpides N."/>
            <person name="Ivanova N."/>
            <person name="Pagani I."/>
            <person name="Mattes T."/>
            <person name="Holmes A."/>
            <person name="Rutledge P."/>
            <person name="Paulsen I."/>
            <person name="Coleman N."/>
            <person name="Woyke T."/>
        </authorList>
    </citation>
    <scope>NUCLEOTIDE SEQUENCE [LARGE SCALE GENOMIC DNA]</scope>
    <source>
        <strain evidence="1 2">NBB4</strain>
    </source>
</reference>
<keyword evidence="2" id="KW-1185">Reference proteome</keyword>
<proteinExistence type="predicted"/>
<dbReference type="HOGENOM" id="CLU_1336265_0_0_11"/>
<dbReference type="KEGG" id="mcb:Mycch_2705"/>
<gene>
    <name evidence="1" type="ordered locus">Mycch_2705</name>
</gene>
<dbReference type="InterPro" id="IPR036220">
    <property type="entry name" value="UDP-Glc/GDP-Man_DH_C_sf"/>
</dbReference>
<organism evidence="1 2">
    <name type="scientific">Mycolicibacterium chubuense (strain NBB4)</name>
    <name type="common">Mycobacterium chubuense</name>
    <dbReference type="NCBI Taxonomy" id="710421"/>
    <lineage>
        <taxon>Bacteria</taxon>
        <taxon>Bacillati</taxon>
        <taxon>Actinomycetota</taxon>
        <taxon>Actinomycetes</taxon>
        <taxon>Mycobacteriales</taxon>
        <taxon>Mycobacteriaceae</taxon>
        <taxon>Mycolicibacterium</taxon>
    </lineage>
</organism>
<name>I4BJL1_MYCCN</name>
<evidence type="ECO:0000313" key="1">
    <source>
        <dbReference type="EMBL" id="AFM17468.1"/>
    </source>
</evidence>
<protein>
    <submittedName>
        <fullName evidence="1">Putative UDP-glucose 6-dehydrogenase</fullName>
    </submittedName>
</protein>
<dbReference type="Proteomes" id="UP000006057">
    <property type="component" value="Chromosome"/>
</dbReference>
<dbReference type="Gene3D" id="3.40.50.720">
    <property type="entry name" value="NAD(P)-binding Rossmann-like Domain"/>
    <property type="match status" value="1"/>
</dbReference>
<evidence type="ECO:0000313" key="2">
    <source>
        <dbReference type="Proteomes" id="UP000006057"/>
    </source>
</evidence>
<dbReference type="eggNOG" id="COG0438">
    <property type="taxonomic scope" value="Bacteria"/>
</dbReference>
<dbReference type="EMBL" id="CP003053">
    <property type="protein sequence ID" value="AFM17468.1"/>
    <property type="molecule type" value="Genomic_DNA"/>
</dbReference>
<sequence>MLIWHVHGSWTESFVAGGHRCLIPVDDQRDECGRGLLGRHWPQAREVPLRQLSTHDVDLVVLQRPLEIDLTARHLGRRPGVDIPAVYVGTDLLPALSAHAPIDVWGMGTTQLNEDSRIPRAVTGRGDVSGARVLDEVSRRRVFCTPRVGRRWVLTEWPQFRDLDWAAVADQAPGAVVVDTRNLLDRDVVEAAGLHYLGNGRADGF</sequence>
<dbReference type="SUPFAM" id="SSF52413">
    <property type="entry name" value="UDP-glucose/GDP-mannose dehydrogenase C-terminal domain"/>
    <property type="match status" value="1"/>
</dbReference>
<accession>I4BJL1</accession>
<dbReference type="PATRIC" id="fig|710421.3.peg.2692"/>
<dbReference type="STRING" id="710421.Mycch_2705"/>
<dbReference type="AlphaFoldDB" id="I4BJL1"/>